<keyword evidence="2" id="KW-1185">Reference proteome</keyword>
<sequence length="427" mass="47953">MSIKTIVMLAGFMVAGTFAEPREEVLKPYDGASVRGADPSTLSGKVMTGYQGWFNCPGDGAKLGWVHWGRRGFKPGEVTVDAWPDVSEYGEDELYDTGFRHEDGSVAKVFSSHNRQTVLRHFKWMRDYGIDGAFVQRFANGIKEGDVRYHKDKVLSSAREGANRYGRTYVVMYDLTGIPDEDIVKVFDDWRLLRDKMRITEDPAYQHHNGKPLVAVWGVGFNGQIKRRPDFDECRTLIRKLKADGCSVMLGTATGWRAQDRDASPRGELHEMLLEADVISPWSVGRFRDLPGVAHHAKHYWSKDIAWAKQHGTDYMPVVFPGFSWHNLQNGETPIAHIPRLKGQFLWEQVVANKQAGADMLYIAMFDEVDEATAIFKCTDNPPTGNGGKFLDMEGLPSDFYLKVAGKAGELMRDEIEPTGQVPVGTD</sequence>
<accession>A0A6C2TZS9</accession>
<organism evidence="1 2">
    <name type="scientific">Pontiella desulfatans</name>
    <dbReference type="NCBI Taxonomy" id="2750659"/>
    <lineage>
        <taxon>Bacteria</taxon>
        <taxon>Pseudomonadati</taxon>
        <taxon>Kiritimatiellota</taxon>
        <taxon>Kiritimatiellia</taxon>
        <taxon>Kiritimatiellales</taxon>
        <taxon>Pontiellaceae</taxon>
        <taxon>Pontiella</taxon>
    </lineage>
</organism>
<dbReference type="CDD" id="cd11576">
    <property type="entry name" value="GH99_GH71_like_2"/>
    <property type="match status" value="1"/>
</dbReference>
<dbReference type="AlphaFoldDB" id="A0A6C2TZS9"/>
<name>A0A6C2TZS9_PONDE</name>
<gene>
    <name evidence="1" type="ORF">PDESU_01782</name>
</gene>
<proteinExistence type="predicted"/>
<evidence type="ECO:0000313" key="2">
    <source>
        <dbReference type="Proteomes" id="UP000366872"/>
    </source>
</evidence>
<protein>
    <recommendedName>
        <fullName evidence="3">Xylosidase/arabinosidase</fullName>
    </recommendedName>
</protein>
<dbReference type="Proteomes" id="UP000366872">
    <property type="component" value="Unassembled WGS sequence"/>
</dbReference>
<evidence type="ECO:0008006" key="3">
    <source>
        <dbReference type="Google" id="ProtNLM"/>
    </source>
</evidence>
<dbReference type="EMBL" id="CAAHFG010000001">
    <property type="protein sequence ID" value="VGO13228.1"/>
    <property type="molecule type" value="Genomic_DNA"/>
</dbReference>
<dbReference type="Gene3D" id="3.20.20.80">
    <property type="entry name" value="Glycosidases"/>
    <property type="match status" value="1"/>
</dbReference>
<reference evidence="1 2" key="1">
    <citation type="submission" date="2019-04" db="EMBL/GenBank/DDBJ databases">
        <authorList>
            <person name="Van Vliet M D."/>
        </authorList>
    </citation>
    <scope>NUCLEOTIDE SEQUENCE [LARGE SCALE GENOMIC DNA]</scope>
    <source>
        <strain evidence="1 2">F1</strain>
    </source>
</reference>
<dbReference type="RefSeq" id="WP_136078817.1">
    <property type="nucleotide sequence ID" value="NZ_CAAHFG010000001.1"/>
</dbReference>
<evidence type="ECO:0000313" key="1">
    <source>
        <dbReference type="EMBL" id="VGO13228.1"/>
    </source>
</evidence>